<name>A0A927MVE8_9ACTN</name>
<evidence type="ECO:0000313" key="4">
    <source>
        <dbReference type="Proteomes" id="UP000638648"/>
    </source>
</evidence>
<dbReference type="AlphaFoldDB" id="A0A927MVE8"/>
<reference evidence="3" key="1">
    <citation type="submission" date="2020-10" db="EMBL/GenBank/DDBJ databases">
        <title>Sequencing the genomes of 1000 actinobacteria strains.</title>
        <authorList>
            <person name="Klenk H.-P."/>
        </authorList>
    </citation>
    <scope>NUCLEOTIDE SEQUENCE</scope>
    <source>
        <strain evidence="3">DSM 45354</strain>
    </source>
</reference>
<dbReference type="SUPFAM" id="SSF52499">
    <property type="entry name" value="Isochorismatase-like hydrolases"/>
    <property type="match status" value="1"/>
</dbReference>
<organism evidence="3 4">
    <name type="scientific">Actinopolymorpha pittospori</name>
    <dbReference type="NCBI Taxonomy" id="648752"/>
    <lineage>
        <taxon>Bacteria</taxon>
        <taxon>Bacillati</taxon>
        <taxon>Actinomycetota</taxon>
        <taxon>Actinomycetes</taxon>
        <taxon>Propionibacteriales</taxon>
        <taxon>Actinopolymorphaceae</taxon>
        <taxon>Actinopolymorpha</taxon>
    </lineage>
</organism>
<accession>A0A927MVE8</accession>
<dbReference type="Proteomes" id="UP000638648">
    <property type="component" value="Unassembled WGS sequence"/>
</dbReference>
<keyword evidence="4" id="KW-1185">Reference proteome</keyword>
<dbReference type="Pfam" id="PF00857">
    <property type="entry name" value="Isochorismatase"/>
    <property type="match status" value="1"/>
</dbReference>
<dbReference type="RefSeq" id="WP_202896416.1">
    <property type="nucleotide sequence ID" value="NZ_BAABJL010000151.1"/>
</dbReference>
<feature type="compositionally biased region" description="Acidic residues" evidence="1">
    <location>
        <begin position="123"/>
        <end position="133"/>
    </location>
</feature>
<evidence type="ECO:0000313" key="3">
    <source>
        <dbReference type="EMBL" id="MBE1607012.1"/>
    </source>
</evidence>
<feature type="region of interest" description="Disordered" evidence="1">
    <location>
        <begin position="101"/>
        <end position="134"/>
    </location>
</feature>
<dbReference type="Gene3D" id="3.40.50.850">
    <property type="entry name" value="Isochorismatase-like"/>
    <property type="match status" value="1"/>
</dbReference>
<comment type="caution">
    <text evidence="3">The sequence shown here is derived from an EMBL/GenBank/DDBJ whole genome shotgun (WGS) entry which is preliminary data.</text>
</comment>
<dbReference type="EMBL" id="JADBEM010000001">
    <property type="protein sequence ID" value="MBE1607012.1"/>
    <property type="molecule type" value="Genomic_DNA"/>
</dbReference>
<sequence>MLGDEVGHGGPSEPLSLTLRTRPAGASAVTDVREVSPARTALVICDVWDQHWSRGAAARVDVLAPRINEVAEQLRGRGTLIVHAPSETLDFYRDHPARRRLADVPPLQPPSTPALPEPSLPIDDSDGGSDTGEESWYPAWSRQHEAIRIDDRDAISDDGTEVYSLLRAEERRTVLILGVHTNMCVLRRSFGIRNLVRWGLDTILVRDLTDAMYNPAMPPYVSHERGTELVVEHIERHLCPSVRSTDLLRP</sequence>
<dbReference type="InterPro" id="IPR000868">
    <property type="entry name" value="Isochorismatase-like_dom"/>
</dbReference>
<feature type="domain" description="Isochorismatase-like" evidence="2">
    <location>
        <begin position="40"/>
        <end position="211"/>
    </location>
</feature>
<evidence type="ECO:0000256" key="1">
    <source>
        <dbReference type="SAM" id="MobiDB-lite"/>
    </source>
</evidence>
<gene>
    <name evidence="3" type="ORF">HEB94_003860</name>
</gene>
<protein>
    <submittedName>
        <fullName evidence="3">Nicotinamidase-related amidase</fullName>
    </submittedName>
</protein>
<dbReference type="InterPro" id="IPR036380">
    <property type="entry name" value="Isochorismatase-like_sf"/>
</dbReference>
<evidence type="ECO:0000259" key="2">
    <source>
        <dbReference type="Pfam" id="PF00857"/>
    </source>
</evidence>
<proteinExistence type="predicted"/>
<feature type="compositionally biased region" description="Pro residues" evidence="1">
    <location>
        <begin position="106"/>
        <end position="119"/>
    </location>
</feature>